<keyword evidence="6" id="KW-1185">Reference proteome</keyword>
<gene>
    <name evidence="5" type="ORF">ZT3D7_G357</name>
</gene>
<feature type="transmembrane region" description="Helical" evidence="4">
    <location>
        <begin position="225"/>
        <end position="248"/>
    </location>
</feature>
<feature type="transmembrane region" description="Helical" evidence="4">
    <location>
        <begin position="196"/>
        <end position="218"/>
    </location>
</feature>
<dbReference type="GO" id="GO:0016020">
    <property type="term" value="C:membrane"/>
    <property type="evidence" value="ECO:0007669"/>
    <property type="project" value="UniProtKB-SubCell"/>
</dbReference>
<dbReference type="Pfam" id="PF07690">
    <property type="entry name" value="MFS_1"/>
    <property type="match status" value="1"/>
</dbReference>
<dbReference type="AlphaFoldDB" id="A0A1X7RCT0"/>
<evidence type="ECO:0000256" key="1">
    <source>
        <dbReference type="ARBA" id="ARBA00004141"/>
    </source>
</evidence>
<feature type="transmembrane region" description="Helical" evidence="4">
    <location>
        <begin position="373"/>
        <end position="392"/>
    </location>
</feature>
<dbReference type="PANTHER" id="PTHR11360">
    <property type="entry name" value="MONOCARBOXYLATE TRANSPORTER"/>
    <property type="match status" value="1"/>
</dbReference>
<feature type="transmembrane region" description="Helical" evidence="4">
    <location>
        <begin position="97"/>
        <end position="115"/>
    </location>
</feature>
<keyword evidence="4" id="KW-0812">Transmembrane</keyword>
<protein>
    <recommendedName>
        <fullName evidence="7">Major facilitator superfamily (MFS) profile domain-containing protein</fullName>
    </recommendedName>
</protein>
<evidence type="ECO:0000256" key="4">
    <source>
        <dbReference type="SAM" id="Phobius"/>
    </source>
</evidence>
<keyword evidence="4" id="KW-0472">Membrane</keyword>
<dbReference type="InterPro" id="IPR011701">
    <property type="entry name" value="MFS"/>
</dbReference>
<dbReference type="Gene3D" id="1.20.1250.20">
    <property type="entry name" value="MFS general substrate transporter like domains"/>
    <property type="match status" value="1"/>
</dbReference>
<feature type="transmembrane region" description="Helical" evidence="4">
    <location>
        <begin position="254"/>
        <end position="276"/>
    </location>
</feature>
<feature type="transmembrane region" description="Helical" evidence="4">
    <location>
        <begin position="135"/>
        <end position="155"/>
    </location>
</feature>
<feature type="transmembrane region" description="Helical" evidence="4">
    <location>
        <begin position="453"/>
        <end position="479"/>
    </location>
</feature>
<feature type="transmembrane region" description="Helical" evidence="4">
    <location>
        <begin position="404"/>
        <end position="426"/>
    </location>
</feature>
<feature type="transmembrane region" description="Helical" evidence="4">
    <location>
        <begin position="167"/>
        <end position="184"/>
    </location>
</feature>
<evidence type="ECO:0000313" key="6">
    <source>
        <dbReference type="Proteomes" id="UP000215127"/>
    </source>
</evidence>
<name>A0A1X7RCT0_ZYMT9</name>
<reference evidence="5 6" key="1">
    <citation type="submission" date="2016-06" db="EMBL/GenBank/DDBJ databases">
        <authorList>
            <person name="Kjaerup R.B."/>
            <person name="Dalgaard T.S."/>
            <person name="Juul-Madsen H.R."/>
        </authorList>
    </citation>
    <scope>NUCLEOTIDE SEQUENCE [LARGE SCALE GENOMIC DNA]</scope>
</reference>
<dbReference type="InterPro" id="IPR050327">
    <property type="entry name" value="Proton-linked_MCT"/>
</dbReference>
<sequence>MAERNSLNANEDSTAWISALFDGIEDDKTSLRLADDLSFSGHNKRRSDNAPQAPANGSIAQPTTVPIVPRDLSNDTGPSPGDQLSIDKEDPINGRTAWLHAITGFLVVFNCWGIGNSWGIFQNFYEILLPDANPSSIAWIGSTQIALVFGLGLPVGRLVDKGYFHSVFRIGTFLMVLGVFSTAWCNQLATLWLTQGLITGTGMGMVLCAGIIAVMTWFDHTTMGSAMALAAAGSCVGGIVYVVLARTLLVSSGFATTMCVFGAVVVGTMIPANLVFRIRGQAKKGDSTRKTATEKVPMSWTIFTDPAYVLAAFGMFFAFMGVYFGFVYIVSYGATVLRLSPTASTNLLIYMLTANLPGRFVPALISDKCIGPLNTMIPSLFLSSAVLFLWAASEQTKASLTVIAVYYGFMSAGVQVLYAAAINSLCITRTSRRFDVEGAQSDIRQDTVDSERLGLRAGGIFTCMGLATLVGTPIGGALISFRTSRNMTSPYLGAQLFAAVSLLLGGIFLLASRVAKIGWDAKRT</sequence>
<evidence type="ECO:0000256" key="3">
    <source>
        <dbReference type="SAM" id="MobiDB-lite"/>
    </source>
</evidence>
<feature type="region of interest" description="Disordered" evidence="3">
    <location>
        <begin position="42"/>
        <end position="87"/>
    </location>
</feature>
<dbReference type="Proteomes" id="UP000215127">
    <property type="component" value="Chromosome 1"/>
</dbReference>
<evidence type="ECO:0008006" key="7">
    <source>
        <dbReference type="Google" id="ProtNLM"/>
    </source>
</evidence>
<dbReference type="PANTHER" id="PTHR11360:SF130">
    <property type="entry name" value="MAJOR FACILITATOR SUPERFAMILY (MFS) PROFILE DOMAIN-CONTAINING PROTEIN-RELATED"/>
    <property type="match status" value="1"/>
</dbReference>
<dbReference type="EMBL" id="LT853692">
    <property type="protein sequence ID" value="SMQ45213.1"/>
    <property type="molecule type" value="Genomic_DNA"/>
</dbReference>
<feature type="transmembrane region" description="Helical" evidence="4">
    <location>
        <begin position="343"/>
        <end position="361"/>
    </location>
</feature>
<dbReference type="InterPro" id="IPR036259">
    <property type="entry name" value="MFS_trans_sf"/>
</dbReference>
<accession>A0A1X7RCT0</accession>
<evidence type="ECO:0000256" key="2">
    <source>
        <dbReference type="ARBA" id="ARBA00006727"/>
    </source>
</evidence>
<comment type="subcellular location">
    <subcellularLocation>
        <location evidence="1">Membrane</location>
        <topology evidence="1">Multi-pass membrane protein</topology>
    </subcellularLocation>
</comment>
<dbReference type="GO" id="GO:0022857">
    <property type="term" value="F:transmembrane transporter activity"/>
    <property type="evidence" value="ECO:0007669"/>
    <property type="project" value="InterPro"/>
</dbReference>
<proteinExistence type="inferred from homology"/>
<comment type="similarity">
    <text evidence="2">Belongs to the major facilitator superfamily. Monocarboxylate porter (TC 2.A.1.13) family.</text>
</comment>
<feature type="transmembrane region" description="Helical" evidence="4">
    <location>
        <begin position="307"/>
        <end position="331"/>
    </location>
</feature>
<keyword evidence="4" id="KW-1133">Transmembrane helix</keyword>
<evidence type="ECO:0000313" key="5">
    <source>
        <dbReference type="EMBL" id="SMQ45213.1"/>
    </source>
</evidence>
<feature type="transmembrane region" description="Helical" evidence="4">
    <location>
        <begin position="491"/>
        <end position="515"/>
    </location>
</feature>
<organism evidence="5 6">
    <name type="scientific">Zymoseptoria tritici (strain ST99CH_3D7)</name>
    <dbReference type="NCBI Taxonomy" id="1276538"/>
    <lineage>
        <taxon>Eukaryota</taxon>
        <taxon>Fungi</taxon>
        <taxon>Dikarya</taxon>
        <taxon>Ascomycota</taxon>
        <taxon>Pezizomycotina</taxon>
        <taxon>Dothideomycetes</taxon>
        <taxon>Dothideomycetidae</taxon>
        <taxon>Mycosphaerellales</taxon>
        <taxon>Mycosphaerellaceae</taxon>
        <taxon>Zymoseptoria</taxon>
    </lineage>
</organism>
<dbReference type="SUPFAM" id="SSF103473">
    <property type="entry name" value="MFS general substrate transporter"/>
    <property type="match status" value="1"/>
</dbReference>